<accession>A0A8H4UJF9</accession>
<gene>
    <name evidence="13" type="ORF">FZEAL_5818</name>
</gene>
<evidence type="ECO:0000313" key="13">
    <source>
        <dbReference type="EMBL" id="KAF4977678.1"/>
    </source>
</evidence>
<dbReference type="InterPro" id="IPR014729">
    <property type="entry name" value="Rossmann-like_a/b/a_fold"/>
</dbReference>
<dbReference type="AlphaFoldDB" id="A0A8H4UJF9"/>
<dbReference type="InterPro" id="IPR033911">
    <property type="entry name" value="MetRS_core"/>
</dbReference>
<evidence type="ECO:0000256" key="4">
    <source>
        <dbReference type="ARBA" id="ARBA00022741"/>
    </source>
</evidence>
<keyword evidence="4 10" id="KW-0547">Nucleotide-binding</keyword>
<dbReference type="GO" id="GO:0006431">
    <property type="term" value="P:methionyl-tRNA aminoacylation"/>
    <property type="evidence" value="ECO:0007669"/>
    <property type="project" value="InterPro"/>
</dbReference>
<dbReference type="EMBL" id="JABEYC010000422">
    <property type="protein sequence ID" value="KAF4977678.1"/>
    <property type="molecule type" value="Genomic_DNA"/>
</dbReference>
<reference evidence="13" key="2">
    <citation type="submission" date="2020-05" db="EMBL/GenBank/DDBJ databases">
        <authorList>
            <person name="Kim H.-S."/>
            <person name="Proctor R.H."/>
            <person name="Brown D.W."/>
        </authorList>
    </citation>
    <scope>NUCLEOTIDE SEQUENCE</scope>
    <source>
        <strain evidence="13">NRRL 22465</strain>
    </source>
</reference>
<keyword evidence="7 10" id="KW-0030">Aminoacyl-tRNA synthetase</keyword>
<dbReference type="GO" id="GO:0005524">
    <property type="term" value="F:ATP binding"/>
    <property type="evidence" value="ECO:0007669"/>
    <property type="project" value="UniProtKB-KW"/>
</dbReference>
<evidence type="ECO:0000256" key="8">
    <source>
        <dbReference type="ARBA" id="ARBA00047364"/>
    </source>
</evidence>
<evidence type="ECO:0000313" key="14">
    <source>
        <dbReference type="Proteomes" id="UP000635477"/>
    </source>
</evidence>
<dbReference type="Proteomes" id="UP000635477">
    <property type="component" value="Unassembled WGS sequence"/>
</dbReference>
<dbReference type="SUPFAM" id="SSF55729">
    <property type="entry name" value="Acyl-CoA N-acyltransferases (Nat)"/>
    <property type="match status" value="1"/>
</dbReference>
<dbReference type="InterPro" id="IPR015413">
    <property type="entry name" value="Methionyl/Leucyl_tRNA_Synth"/>
</dbReference>
<sequence length="788" mass="89782">MRAFRLQSLRGLRQAQSRFPQQYSWGCSGCRVYTAPKCRWSSSDSSSTPADKTKEKPYYVTTPIFYVNAAPHIGHLYTMILADVLKRWQQLKGKEALLCTGTDEHGMKIQQAATKEGMLPKEFCDNNAGKFRDLAQLANISHDFFIRTTDEDHKAVVEQFWLLLKTRAPEGLGLYKGKHMGWYCVSDECFYPEDLVQSSVVPQTGRKMTASVETGNEVEWVSEDTWFFPLSKYKEKLLRFYDENPDWIQPAHTMNEVRNWVENHLEDLSITRPASRLSWGIKDPEDSSNTIYVWVDALVNYLTKAGFGSKWHVESADKGIWPADVHVVGKDIIRFHAIYWPAMLMATGLPLPKKILCHKHWTMSKRKMSKSLGNVVNPFFAVNRWELDPLRYFLMRYGSFKHDMSYSNENIIAAYEKELQANVGNLFQRLSRNKSGRWSTLEAVEYARNGKFDNLAGLEPQESELSELLSLESRLKNSPKVICEEMDKSNITGAVRELFELLRETNRFLSDTAPWRIIKQKQPEARLHVNWIIYRCAEALRIAGILFQPVMPTKAADLLDRLAVKPERRTIEFAVQGADLEYGVPPLTGTEEARPNMVWESLFPPVPGVELADYEALVGLAETVPDMAETKNRLNRVAALLAEEARQRTECLKAIQEATASEPMTLEEEYENQQSWRTSSDKLTFIVCAPLPQDTPVIKAGKEDADALMRGDINFFLYPFEADDEAADEQGWCTGEVDVMIASPSHRGRGLGRAAVCALLAYLQRHVQEVLGEYKASELKGLMVKIKE</sequence>
<keyword evidence="6 10" id="KW-0648">Protein biosynthesis</keyword>
<dbReference type="SUPFAM" id="SSF47323">
    <property type="entry name" value="Anticodon-binding domain of a subclass of class I aminoacyl-tRNA synthetases"/>
    <property type="match status" value="1"/>
</dbReference>
<dbReference type="InterPro" id="IPR014758">
    <property type="entry name" value="Met-tRNA_synth"/>
</dbReference>
<name>A0A8H4UJF9_9HYPO</name>
<dbReference type="EC" id="6.1.1.10" evidence="2"/>
<keyword evidence="3 10" id="KW-0436">Ligase</keyword>
<dbReference type="Gene3D" id="1.10.730.10">
    <property type="entry name" value="Isoleucyl-tRNA Synthetase, Domain 1"/>
    <property type="match status" value="1"/>
</dbReference>
<evidence type="ECO:0000256" key="2">
    <source>
        <dbReference type="ARBA" id="ARBA00012838"/>
    </source>
</evidence>
<evidence type="ECO:0000256" key="1">
    <source>
        <dbReference type="ARBA" id="ARBA00005594"/>
    </source>
</evidence>
<dbReference type="FunFam" id="2.170.220.10:FF:000001">
    <property type="entry name" value="methionine--tRNA ligase, mitochondrial"/>
    <property type="match status" value="1"/>
</dbReference>
<dbReference type="Gene3D" id="3.40.50.620">
    <property type="entry name" value="HUPs"/>
    <property type="match status" value="1"/>
</dbReference>
<dbReference type="Pfam" id="PF19303">
    <property type="entry name" value="Anticodon_3"/>
    <property type="match status" value="1"/>
</dbReference>
<evidence type="ECO:0000256" key="6">
    <source>
        <dbReference type="ARBA" id="ARBA00022917"/>
    </source>
</evidence>
<comment type="caution">
    <text evidence="13">The sequence shown here is derived from an EMBL/GenBank/DDBJ whole genome shotgun (WGS) entry which is preliminary data.</text>
</comment>
<comment type="similarity">
    <text evidence="1 10">Belongs to the class-I aminoacyl-tRNA synthetase family.</text>
</comment>
<dbReference type="OrthoDB" id="24670at2759"/>
<feature type="domain" description="Methionyl-tRNA synthetase anticodon-binding" evidence="12">
    <location>
        <begin position="471"/>
        <end position="567"/>
    </location>
</feature>
<dbReference type="PANTHER" id="PTHR43326">
    <property type="entry name" value="METHIONYL-TRNA SYNTHETASE"/>
    <property type="match status" value="1"/>
</dbReference>
<dbReference type="InterPro" id="IPR023457">
    <property type="entry name" value="Met-tRNA_synth_2"/>
</dbReference>
<feature type="domain" description="Methionyl/Leucyl tRNA synthetase" evidence="11">
    <location>
        <begin position="58"/>
        <end position="430"/>
    </location>
</feature>
<organism evidence="13 14">
    <name type="scientific">Fusarium zealandicum</name>
    <dbReference type="NCBI Taxonomy" id="1053134"/>
    <lineage>
        <taxon>Eukaryota</taxon>
        <taxon>Fungi</taxon>
        <taxon>Dikarya</taxon>
        <taxon>Ascomycota</taxon>
        <taxon>Pezizomycotina</taxon>
        <taxon>Sordariomycetes</taxon>
        <taxon>Hypocreomycetidae</taxon>
        <taxon>Hypocreales</taxon>
        <taxon>Nectriaceae</taxon>
        <taxon>Fusarium</taxon>
        <taxon>Fusarium staphyleae species complex</taxon>
    </lineage>
</organism>
<dbReference type="PRINTS" id="PR01041">
    <property type="entry name" value="TRNASYNTHMET"/>
</dbReference>
<dbReference type="GO" id="GO:0005739">
    <property type="term" value="C:mitochondrion"/>
    <property type="evidence" value="ECO:0007669"/>
    <property type="project" value="UniProtKB-ARBA"/>
</dbReference>
<dbReference type="InterPro" id="IPR009080">
    <property type="entry name" value="tRNAsynth_Ia_anticodon-bd"/>
</dbReference>
<evidence type="ECO:0000256" key="10">
    <source>
        <dbReference type="RuleBase" id="RU363039"/>
    </source>
</evidence>
<evidence type="ECO:0000256" key="7">
    <source>
        <dbReference type="ARBA" id="ARBA00023146"/>
    </source>
</evidence>
<dbReference type="CDD" id="cd00814">
    <property type="entry name" value="MetRS_core"/>
    <property type="match status" value="1"/>
</dbReference>
<evidence type="ECO:0000259" key="11">
    <source>
        <dbReference type="Pfam" id="PF09334"/>
    </source>
</evidence>
<dbReference type="Pfam" id="PF09334">
    <property type="entry name" value="tRNA-synt_1g"/>
    <property type="match status" value="1"/>
</dbReference>
<dbReference type="NCBIfam" id="TIGR00398">
    <property type="entry name" value="metG"/>
    <property type="match status" value="1"/>
</dbReference>
<dbReference type="GO" id="GO:0004825">
    <property type="term" value="F:methionine-tRNA ligase activity"/>
    <property type="evidence" value="ECO:0007669"/>
    <property type="project" value="UniProtKB-EC"/>
</dbReference>
<dbReference type="PANTHER" id="PTHR43326:SF1">
    <property type="entry name" value="METHIONINE--TRNA LIGASE, MITOCHONDRIAL"/>
    <property type="match status" value="1"/>
</dbReference>
<protein>
    <recommendedName>
        <fullName evidence="9">Probable methionine--tRNA ligase, mitochondrial</fullName>
        <ecNumber evidence="2">6.1.1.10</ecNumber>
    </recommendedName>
</protein>
<reference evidence="13" key="1">
    <citation type="journal article" date="2020" name="BMC Genomics">
        <title>Correction to: Identification and distribution of gene clusters required for synthesis of sphingolipid metabolism inhibitors in diverse species of the filamentous fungus Fusarium.</title>
        <authorList>
            <person name="Kim H.S."/>
            <person name="Lohmar J.M."/>
            <person name="Busman M."/>
            <person name="Brown D.W."/>
            <person name="Naumann T.A."/>
            <person name="Divon H.H."/>
            <person name="Lysoe E."/>
            <person name="Uhlig S."/>
            <person name="Proctor R.H."/>
        </authorList>
    </citation>
    <scope>NUCLEOTIDE SEQUENCE</scope>
    <source>
        <strain evidence="13">NRRL 22465</strain>
    </source>
</reference>
<feature type="non-terminal residue" evidence="13">
    <location>
        <position position="1"/>
    </location>
</feature>
<evidence type="ECO:0000256" key="9">
    <source>
        <dbReference type="ARBA" id="ARBA00068817"/>
    </source>
</evidence>
<proteinExistence type="inferred from homology"/>
<evidence type="ECO:0000256" key="3">
    <source>
        <dbReference type="ARBA" id="ARBA00022598"/>
    </source>
</evidence>
<comment type="catalytic activity">
    <reaction evidence="8">
        <text>tRNA(Met) + L-methionine + ATP = L-methionyl-tRNA(Met) + AMP + diphosphate</text>
        <dbReference type="Rhea" id="RHEA:13481"/>
        <dbReference type="Rhea" id="RHEA-COMP:9667"/>
        <dbReference type="Rhea" id="RHEA-COMP:9698"/>
        <dbReference type="ChEBI" id="CHEBI:30616"/>
        <dbReference type="ChEBI" id="CHEBI:33019"/>
        <dbReference type="ChEBI" id="CHEBI:57844"/>
        <dbReference type="ChEBI" id="CHEBI:78442"/>
        <dbReference type="ChEBI" id="CHEBI:78530"/>
        <dbReference type="ChEBI" id="CHEBI:456215"/>
        <dbReference type="EC" id="6.1.1.10"/>
    </reaction>
</comment>
<dbReference type="InterPro" id="IPR016181">
    <property type="entry name" value="Acyl_CoA_acyltransferase"/>
</dbReference>
<dbReference type="Gene3D" id="2.170.220.10">
    <property type="match status" value="1"/>
</dbReference>
<keyword evidence="14" id="KW-1185">Reference proteome</keyword>
<dbReference type="SUPFAM" id="SSF52374">
    <property type="entry name" value="Nucleotidylyl transferase"/>
    <property type="match status" value="1"/>
</dbReference>
<dbReference type="InterPro" id="IPR041872">
    <property type="entry name" value="Anticodon_Met"/>
</dbReference>
<keyword evidence="5 10" id="KW-0067">ATP-binding</keyword>
<evidence type="ECO:0000259" key="12">
    <source>
        <dbReference type="Pfam" id="PF19303"/>
    </source>
</evidence>
<dbReference type="Gene3D" id="3.40.630.30">
    <property type="match status" value="1"/>
</dbReference>
<evidence type="ECO:0000256" key="5">
    <source>
        <dbReference type="ARBA" id="ARBA00022840"/>
    </source>
</evidence>